<accession>A0A4U0UXZ4</accession>
<feature type="domain" description="DUF6604" evidence="1">
    <location>
        <begin position="341"/>
        <end position="461"/>
    </location>
</feature>
<comment type="caution">
    <text evidence="2">The sequence shown here is derived from an EMBL/GenBank/DDBJ whole genome shotgun (WGS) entry which is preliminary data.</text>
</comment>
<protein>
    <recommendedName>
        <fullName evidence="1">DUF6604 domain-containing protein</fullName>
    </recommendedName>
</protein>
<gene>
    <name evidence="2" type="ORF">B0A54_07795</name>
</gene>
<dbReference type="OrthoDB" id="3873458at2759"/>
<reference evidence="2 3" key="1">
    <citation type="submission" date="2017-03" db="EMBL/GenBank/DDBJ databases">
        <title>Genomes of endolithic fungi from Antarctica.</title>
        <authorList>
            <person name="Coleine C."/>
            <person name="Masonjones S."/>
            <person name="Stajich J.E."/>
        </authorList>
    </citation>
    <scope>NUCLEOTIDE SEQUENCE [LARGE SCALE GENOMIC DNA]</scope>
    <source>
        <strain evidence="2 3">CCFEE 5311</strain>
    </source>
</reference>
<organism evidence="2 3">
    <name type="scientific">Friedmanniomyces endolithicus</name>
    <dbReference type="NCBI Taxonomy" id="329885"/>
    <lineage>
        <taxon>Eukaryota</taxon>
        <taxon>Fungi</taxon>
        <taxon>Dikarya</taxon>
        <taxon>Ascomycota</taxon>
        <taxon>Pezizomycotina</taxon>
        <taxon>Dothideomycetes</taxon>
        <taxon>Dothideomycetidae</taxon>
        <taxon>Mycosphaerellales</taxon>
        <taxon>Teratosphaeriaceae</taxon>
        <taxon>Friedmanniomyces</taxon>
    </lineage>
</organism>
<evidence type="ECO:0000313" key="3">
    <source>
        <dbReference type="Proteomes" id="UP000310066"/>
    </source>
</evidence>
<sequence>MSSRADESERIYDISRALGLKPSTDDSRDRIPGSEIDIRRAAPYPRENDTVFLAVSIGSVQPKTATEQCQIIALGCAWLDTRTLEGLSPGLTGASWMKQAESYAYAVAGRQREAEVRGFTGNWESNDIRDISPRQLCRWLRTGIEPGRAERRRIVLILDEDTLGREALERETRYRLDLMPGIVQTLHLVEFYNTLKPEGGLYWGPLDGIYELLGLSTTHTLDVKERACRMLAATIIISLDAAAAPTPVAPRAARSRIDFPDPVLPRSLPSRPQPSVSSAPRVRSEAWDIPLPVSSLDLDLQRSLQADYDDPSFTNDDQATTICDGTQVSCRPVRIEHRVARYSEMSDHLANWLITYAQQHEYPNLSAIVSRRKHCRGRRISIKAPVGRNYELLARNLISHLAIPDSVAQYIDEIVQLRTFVSTWYESMQRSDLSLEISEIARSTEKHRAFVGVLQSLRAVLCRS</sequence>
<name>A0A4U0UXZ4_9PEZI</name>
<dbReference type="InterPro" id="IPR046539">
    <property type="entry name" value="DUF6604"/>
</dbReference>
<evidence type="ECO:0000259" key="1">
    <source>
        <dbReference type="Pfam" id="PF20253"/>
    </source>
</evidence>
<dbReference type="EMBL" id="NAJP01000030">
    <property type="protein sequence ID" value="TKA40883.1"/>
    <property type="molecule type" value="Genomic_DNA"/>
</dbReference>
<evidence type="ECO:0000313" key="2">
    <source>
        <dbReference type="EMBL" id="TKA40883.1"/>
    </source>
</evidence>
<dbReference type="Proteomes" id="UP000310066">
    <property type="component" value="Unassembled WGS sequence"/>
</dbReference>
<proteinExistence type="predicted"/>
<dbReference type="AlphaFoldDB" id="A0A4U0UXZ4"/>
<dbReference type="Pfam" id="PF20253">
    <property type="entry name" value="DUF6604"/>
    <property type="match status" value="1"/>
</dbReference>